<gene>
    <name evidence="1" type="ORF">M5K25_010989</name>
</gene>
<sequence length="74" mass="8699">MPFFLLRSLDTGVHALSNVFHVDVERISKRRPNEAVVLFVEYKYSHAKSLHFYLQKRDTNVNESTFRVSISVEE</sequence>
<comment type="caution">
    <text evidence="1">The sequence shown here is derived from an EMBL/GenBank/DDBJ whole genome shotgun (WGS) entry which is preliminary data.</text>
</comment>
<dbReference type="Proteomes" id="UP001552299">
    <property type="component" value="Unassembled WGS sequence"/>
</dbReference>
<organism evidence="1 2">
    <name type="scientific">Dendrobium thyrsiflorum</name>
    <name type="common">Pinecone-like raceme dendrobium</name>
    <name type="synonym">Orchid</name>
    <dbReference type="NCBI Taxonomy" id="117978"/>
    <lineage>
        <taxon>Eukaryota</taxon>
        <taxon>Viridiplantae</taxon>
        <taxon>Streptophyta</taxon>
        <taxon>Embryophyta</taxon>
        <taxon>Tracheophyta</taxon>
        <taxon>Spermatophyta</taxon>
        <taxon>Magnoliopsida</taxon>
        <taxon>Liliopsida</taxon>
        <taxon>Asparagales</taxon>
        <taxon>Orchidaceae</taxon>
        <taxon>Epidendroideae</taxon>
        <taxon>Malaxideae</taxon>
        <taxon>Dendrobiinae</taxon>
        <taxon>Dendrobium</taxon>
    </lineage>
</organism>
<evidence type="ECO:0000313" key="1">
    <source>
        <dbReference type="EMBL" id="KAL0918939.1"/>
    </source>
</evidence>
<name>A0ABD0V230_DENTH</name>
<protein>
    <submittedName>
        <fullName evidence="1">Uncharacterized protein</fullName>
    </submittedName>
</protein>
<dbReference type="EMBL" id="JANQDX010000009">
    <property type="protein sequence ID" value="KAL0918939.1"/>
    <property type="molecule type" value="Genomic_DNA"/>
</dbReference>
<accession>A0ABD0V230</accession>
<proteinExistence type="predicted"/>
<keyword evidence="2" id="KW-1185">Reference proteome</keyword>
<reference evidence="1 2" key="1">
    <citation type="journal article" date="2024" name="Plant Biotechnol. J.">
        <title>Dendrobium thyrsiflorum genome and its molecular insights into genes involved in important horticultural traits.</title>
        <authorList>
            <person name="Chen B."/>
            <person name="Wang J.Y."/>
            <person name="Zheng P.J."/>
            <person name="Li K.L."/>
            <person name="Liang Y.M."/>
            <person name="Chen X.F."/>
            <person name="Zhang C."/>
            <person name="Zhao X."/>
            <person name="He X."/>
            <person name="Zhang G.Q."/>
            <person name="Liu Z.J."/>
            <person name="Xu Q."/>
        </authorList>
    </citation>
    <scope>NUCLEOTIDE SEQUENCE [LARGE SCALE GENOMIC DNA]</scope>
    <source>
        <strain evidence="1">GZMU011</strain>
    </source>
</reference>
<dbReference type="AlphaFoldDB" id="A0ABD0V230"/>
<evidence type="ECO:0000313" key="2">
    <source>
        <dbReference type="Proteomes" id="UP001552299"/>
    </source>
</evidence>